<evidence type="ECO:0000256" key="2">
    <source>
        <dbReference type="SAM" id="Phobius"/>
    </source>
</evidence>
<reference evidence="3" key="2">
    <citation type="submission" date="2020-11" db="EMBL/GenBank/DDBJ databases">
        <authorList>
            <person name="McCartney M.A."/>
            <person name="Auch B."/>
            <person name="Kono T."/>
            <person name="Mallez S."/>
            <person name="Becker A."/>
            <person name="Gohl D.M."/>
            <person name="Silverstein K.A.T."/>
            <person name="Koren S."/>
            <person name="Bechman K.B."/>
            <person name="Herman A."/>
            <person name="Abrahante J.E."/>
            <person name="Garbe J."/>
        </authorList>
    </citation>
    <scope>NUCLEOTIDE SEQUENCE</scope>
    <source>
        <strain evidence="3">Duluth1</strain>
        <tissue evidence="3">Whole animal</tissue>
    </source>
</reference>
<proteinExistence type="predicted"/>
<feature type="transmembrane region" description="Helical" evidence="2">
    <location>
        <begin position="6"/>
        <end position="26"/>
    </location>
</feature>
<dbReference type="EMBL" id="JAIWYP010000008">
    <property type="protein sequence ID" value="KAH3780141.1"/>
    <property type="molecule type" value="Genomic_DNA"/>
</dbReference>
<keyword evidence="2" id="KW-1133">Transmembrane helix</keyword>
<dbReference type="Proteomes" id="UP000828390">
    <property type="component" value="Unassembled WGS sequence"/>
</dbReference>
<protein>
    <submittedName>
        <fullName evidence="3">Uncharacterized protein</fullName>
    </submittedName>
</protein>
<evidence type="ECO:0000313" key="4">
    <source>
        <dbReference type="Proteomes" id="UP000828390"/>
    </source>
</evidence>
<keyword evidence="4" id="KW-1185">Reference proteome</keyword>
<organism evidence="3 4">
    <name type="scientific">Dreissena polymorpha</name>
    <name type="common">Zebra mussel</name>
    <name type="synonym">Mytilus polymorpha</name>
    <dbReference type="NCBI Taxonomy" id="45954"/>
    <lineage>
        <taxon>Eukaryota</taxon>
        <taxon>Metazoa</taxon>
        <taxon>Spiralia</taxon>
        <taxon>Lophotrochozoa</taxon>
        <taxon>Mollusca</taxon>
        <taxon>Bivalvia</taxon>
        <taxon>Autobranchia</taxon>
        <taxon>Heteroconchia</taxon>
        <taxon>Euheterodonta</taxon>
        <taxon>Imparidentia</taxon>
        <taxon>Neoheterodontei</taxon>
        <taxon>Myida</taxon>
        <taxon>Dreissenoidea</taxon>
        <taxon>Dreissenidae</taxon>
        <taxon>Dreissena</taxon>
    </lineage>
</organism>
<reference evidence="3" key="1">
    <citation type="journal article" date="2019" name="bioRxiv">
        <title>The Genome of the Zebra Mussel, Dreissena polymorpha: A Resource for Invasive Species Research.</title>
        <authorList>
            <person name="McCartney M.A."/>
            <person name="Auch B."/>
            <person name="Kono T."/>
            <person name="Mallez S."/>
            <person name="Zhang Y."/>
            <person name="Obille A."/>
            <person name="Becker A."/>
            <person name="Abrahante J.E."/>
            <person name="Garbe J."/>
            <person name="Badalamenti J.P."/>
            <person name="Herman A."/>
            <person name="Mangelson H."/>
            <person name="Liachko I."/>
            <person name="Sullivan S."/>
            <person name="Sone E.D."/>
            <person name="Koren S."/>
            <person name="Silverstein K.A.T."/>
            <person name="Beckman K.B."/>
            <person name="Gohl D.M."/>
        </authorList>
    </citation>
    <scope>NUCLEOTIDE SEQUENCE</scope>
    <source>
        <strain evidence="3">Duluth1</strain>
        <tissue evidence="3">Whole animal</tissue>
    </source>
</reference>
<keyword evidence="2" id="KW-0812">Transmembrane</keyword>
<sequence>MSSFEVGVTTMVGVFAAFRLFVRFIVRRRFFWDRNERSERPGTPPEIIPGPVSSSELYS</sequence>
<evidence type="ECO:0000256" key="1">
    <source>
        <dbReference type="SAM" id="MobiDB-lite"/>
    </source>
</evidence>
<comment type="caution">
    <text evidence="3">The sequence shown here is derived from an EMBL/GenBank/DDBJ whole genome shotgun (WGS) entry which is preliminary data.</text>
</comment>
<dbReference type="AlphaFoldDB" id="A0A9D4ILJ0"/>
<evidence type="ECO:0000313" key="3">
    <source>
        <dbReference type="EMBL" id="KAH3780141.1"/>
    </source>
</evidence>
<accession>A0A9D4ILJ0</accession>
<feature type="region of interest" description="Disordered" evidence="1">
    <location>
        <begin position="36"/>
        <end position="59"/>
    </location>
</feature>
<keyword evidence="2" id="KW-0472">Membrane</keyword>
<gene>
    <name evidence="3" type="ORF">DPMN_157951</name>
</gene>
<name>A0A9D4ILJ0_DREPO</name>